<reference evidence="1 2" key="1">
    <citation type="submission" date="2019-09" db="EMBL/GenBank/DDBJ databases">
        <authorList>
            <person name="Depoorter E."/>
        </authorList>
    </citation>
    <scope>NUCLEOTIDE SEQUENCE [LARGE SCALE GENOMIC DNA]</scope>
    <source>
        <strain evidence="1">LMG 24065</strain>
    </source>
</reference>
<sequence>MTRRLNRNIANGADTTIMRALVLLIGAAATQVLNAFACIAPALALNPARVRTSETGRHAAGAA</sequence>
<dbReference type="Proteomes" id="UP000494125">
    <property type="component" value="Unassembled WGS sequence"/>
</dbReference>
<organism evidence="1 2">
    <name type="scientific">Burkholderia diffusa</name>
    <dbReference type="NCBI Taxonomy" id="488732"/>
    <lineage>
        <taxon>Bacteria</taxon>
        <taxon>Pseudomonadati</taxon>
        <taxon>Pseudomonadota</taxon>
        <taxon>Betaproteobacteria</taxon>
        <taxon>Burkholderiales</taxon>
        <taxon>Burkholderiaceae</taxon>
        <taxon>Burkholderia</taxon>
        <taxon>Burkholderia cepacia complex</taxon>
    </lineage>
</organism>
<accession>A0A6P2JV10</accession>
<dbReference type="AlphaFoldDB" id="A0A6P2JV10"/>
<proteinExistence type="predicted"/>
<dbReference type="RefSeq" id="WP_151047259.1">
    <property type="nucleotide sequence ID" value="NZ_CABVPN010000009.1"/>
</dbReference>
<gene>
    <name evidence="1" type="ORF">BDI24065_02189</name>
</gene>
<keyword evidence="2" id="KW-1185">Reference proteome</keyword>
<protein>
    <submittedName>
        <fullName evidence="1">Uncharacterized protein</fullName>
    </submittedName>
</protein>
<dbReference type="EMBL" id="CABVPN010000009">
    <property type="protein sequence ID" value="VWB48071.1"/>
    <property type="molecule type" value="Genomic_DNA"/>
</dbReference>
<evidence type="ECO:0000313" key="1">
    <source>
        <dbReference type="EMBL" id="VWB48071.1"/>
    </source>
</evidence>
<dbReference type="GeneID" id="93027266"/>
<evidence type="ECO:0000313" key="2">
    <source>
        <dbReference type="Proteomes" id="UP000494125"/>
    </source>
</evidence>
<name>A0A6P2JV10_9BURK</name>